<dbReference type="CDD" id="cd02440">
    <property type="entry name" value="AdoMet_MTases"/>
    <property type="match status" value="1"/>
</dbReference>
<dbReference type="InterPro" id="IPR029063">
    <property type="entry name" value="SAM-dependent_MTases_sf"/>
</dbReference>
<dbReference type="InterPro" id="IPR013216">
    <property type="entry name" value="Methyltransf_11"/>
</dbReference>
<dbReference type="Gene3D" id="3.40.50.150">
    <property type="entry name" value="Vaccinia Virus protein VP39"/>
    <property type="match status" value="1"/>
</dbReference>
<dbReference type="Proteomes" id="UP000682843">
    <property type="component" value="Chromosome"/>
</dbReference>
<protein>
    <submittedName>
        <fullName evidence="2">Methyltransferase domain-containing protein</fullName>
    </submittedName>
</protein>
<dbReference type="EMBL" id="CP036498">
    <property type="protein sequence ID" value="QUS37710.1"/>
    <property type="molecule type" value="Genomic_DNA"/>
</dbReference>
<evidence type="ECO:0000259" key="1">
    <source>
        <dbReference type="Pfam" id="PF08241"/>
    </source>
</evidence>
<accession>A0ABX8A626</accession>
<sequence>MRAQRSSPASREERTGLLRRYAPCNDAKKDWCNDRHLLPSVRFNDGAAYERMMGVWSRLAGEQFLDWLAPKQNLAWVDVGCGNGAFTELIVQRCAPHAVDGVDPSDGQLDYARKRPGTAMAAYYQGDAMALPFGDDAFDAAVMALVIFFVPEPPRGVAEMARVVKPGGQVAAYAWDMDGGGFPLQPVLRELRAMGSVPQPPPHPDASRTENLVALWQGAGLVDIETRRIDVTRRFESFEDFWAASTSGSTVKPAVAAMTPEVLAELQRRVRAHVTMRPDGTVSYDAFANAIKGRAPG</sequence>
<keyword evidence="3" id="KW-1185">Reference proteome</keyword>
<evidence type="ECO:0000313" key="2">
    <source>
        <dbReference type="EMBL" id="QUS37710.1"/>
    </source>
</evidence>
<reference evidence="2 3" key="1">
    <citation type="submission" date="2019-02" db="EMBL/GenBank/DDBJ databases">
        <title>Emended description of the genus Rhodopseudomonas and description of Rhodopseudomonas albus sp. nov., a non-phototrophic, heavy-metal-tolerant bacterium isolated from garden soil.</title>
        <authorList>
            <person name="Bao Z."/>
            <person name="Cao W.W."/>
            <person name="Sato Y."/>
            <person name="Nishizawa T."/>
            <person name="Zhao J."/>
            <person name="Guo Y."/>
            <person name="Ohta H."/>
        </authorList>
    </citation>
    <scope>NUCLEOTIDE SEQUENCE [LARGE SCALE GENOMIC DNA]</scope>
    <source>
        <strain evidence="2 3">SK50-23</strain>
    </source>
</reference>
<keyword evidence="2" id="KW-0489">Methyltransferase</keyword>
<dbReference type="PANTHER" id="PTHR43591">
    <property type="entry name" value="METHYLTRANSFERASE"/>
    <property type="match status" value="1"/>
</dbReference>
<dbReference type="GO" id="GO:0008168">
    <property type="term" value="F:methyltransferase activity"/>
    <property type="evidence" value="ECO:0007669"/>
    <property type="project" value="UniProtKB-KW"/>
</dbReference>
<dbReference type="GO" id="GO:0032259">
    <property type="term" value="P:methylation"/>
    <property type="evidence" value="ECO:0007669"/>
    <property type="project" value="UniProtKB-KW"/>
</dbReference>
<keyword evidence="2" id="KW-0808">Transferase</keyword>
<evidence type="ECO:0000313" key="3">
    <source>
        <dbReference type="Proteomes" id="UP000682843"/>
    </source>
</evidence>
<proteinExistence type="predicted"/>
<name>A0ABX8A626_9BRAD</name>
<feature type="domain" description="Methyltransferase type 11" evidence="1">
    <location>
        <begin position="77"/>
        <end position="171"/>
    </location>
</feature>
<dbReference type="Pfam" id="PF08241">
    <property type="entry name" value="Methyltransf_11"/>
    <property type="match status" value="1"/>
</dbReference>
<organism evidence="2 3">
    <name type="scientific">Tardiphaga alba</name>
    <dbReference type="NCBI Taxonomy" id="340268"/>
    <lineage>
        <taxon>Bacteria</taxon>
        <taxon>Pseudomonadati</taxon>
        <taxon>Pseudomonadota</taxon>
        <taxon>Alphaproteobacteria</taxon>
        <taxon>Hyphomicrobiales</taxon>
        <taxon>Nitrobacteraceae</taxon>
        <taxon>Tardiphaga</taxon>
    </lineage>
</organism>
<gene>
    <name evidence="2" type="ORF">RPMA_01640</name>
</gene>
<dbReference type="PANTHER" id="PTHR43591:SF24">
    <property type="entry name" value="2-METHOXY-6-POLYPRENYL-1,4-BENZOQUINOL METHYLASE, MITOCHONDRIAL"/>
    <property type="match status" value="1"/>
</dbReference>
<dbReference type="SUPFAM" id="SSF53335">
    <property type="entry name" value="S-adenosyl-L-methionine-dependent methyltransferases"/>
    <property type="match status" value="1"/>
</dbReference>